<sequence>MIRIVVANQRGGSAKSTTTATLARCFADRGLRVLVIDADPQGSLAVILGLNPPAFLNDLLIEKLAIRECVVSARPGLDIICGNRFTTDAETKTMGLPGSEFLFRHLLADYERGYDAVLIDVAPSISLFQTCAMVYTQNVLVPVDMDILSVQGATSTIHACETLNRMLERGLNIRPLGMLPVKLNRRLAVTEMVLTTLASISERRDIPIYGPIRTDQSVVKAAADRQFIADYDPKSKALEDYEQLASELICRFGKTEAVPINVKTA</sequence>
<dbReference type="InterPro" id="IPR050678">
    <property type="entry name" value="DNA_Partitioning_ATPase"/>
</dbReference>
<dbReference type="AlphaFoldDB" id="A0AAU7ZSB1"/>
<dbReference type="Gene3D" id="3.40.50.300">
    <property type="entry name" value="P-loop containing nucleotide triphosphate hydrolases"/>
    <property type="match status" value="1"/>
</dbReference>
<dbReference type="PANTHER" id="PTHR13696:SF99">
    <property type="entry name" value="COBYRINIC ACID AC-DIAMIDE SYNTHASE"/>
    <property type="match status" value="1"/>
</dbReference>
<gene>
    <name evidence="2" type="ORF">RBB77_02950</name>
</gene>
<dbReference type="SUPFAM" id="SSF52540">
    <property type="entry name" value="P-loop containing nucleoside triphosphate hydrolases"/>
    <property type="match status" value="1"/>
</dbReference>
<name>A0AAU7ZSB1_9BACT</name>
<accession>A0AAU7ZSB1</accession>
<proteinExistence type="predicted"/>
<feature type="domain" description="AAA" evidence="1">
    <location>
        <begin position="4"/>
        <end position="172"/>
    </location>
</feature>
<evidence type="ECO:0000313" key="2">
    <source>
        <dbReference type="EMBL" id="XCB33863.1"/>
    </source>
</evidence>
<protein>
    <submittedName>
        <fullName evidence="2">ParA family protein</fullName>
    </submittedName>
</protein>
<dbReference type="InterPro" id="IPR025669">
    <property type="entry name" value="AAA_dom"/>
</dbReference>
<dbReference type="EMBL" id="CP132942">
    <property type="protein sequence ID" value="XCB33863.1"/>
    <property type="molecule type" value="Genomic_DNA"/>
</dbReference>
<reference evidence="2" key="1">
    <citation type="submission" date="2023-08" db="EMBL/GenBank/DDBJ databases">
        <authorList>
            <person name="Messyasz A."/>
            <person name="Mannisto M.K."/>
            <person name="Kerkhof L.J."/>
            <person name="Haggblom M."/>
        </authorList>
    </citation>
    <scope>NUCLEOTIDE SEQUENCE</scope>
    <source>
        <strain evidence="2">X5P6</strain>
    </source>
</reference>
<reference evidence="2" key="2">
    <citation type="journal article" date="2024" name="Environ. Microbiol.">
        <title>Genome analysis and description of Tunturibacter gen. nov. expands the diversity of Terriglobia in tundra soils.</title>
        <authorList>
            <person name="Messyasz A."/>
            <person name="Mannisto M.K."/>
            <person name="Kerkhof L.J."/>
            <person name="Haggblom M.M."/>
        </authorList>
    </citation>
    <scope>NUCLEOTIDE SEQUENCE</scope>
    <source>
        <strain evidence="2">X5P6</strain>
    </source>
</reference>
<dbReference type="CDD" id="cd02042">
    <property type="entry name" value="ParAB_family"/>
    <property type="match status" value="1"/>
</dbReference>
<dbReference type="InterPro" id="IPR027417">
    <property type="entry name" value="P-loop_NTPase"/>
</dbReference>
<dbReference type="PANTHER" id="PTHR13696">
    <property type="entry name" value="P-LOOP CONTAINING NUCLEOSIDE TRIPHOSPHATE HYDROLASE"/>
    <property type="match status" value="1"/>
</dbReference>
<organism evidence="2">
    <name type="scientific">Tunturiibacter psychrotolerans</name>
    <dbReference type="NCBI Taxonomy" id="3069686"/>
    <lineage>
        <taxon>Bacteria</taxon>
        <taxon>Pseudomonadati</taxon>
        <taxon>Acidobacteriota</taxon>
        <taxon>Terriglobia</taxon>
        <taxon>Terriglobales</taxon>
        <taxon>Acidobacteriaceae</taxon>
        <taxon>Tunturiibacter</taxon>
    </lineage>
</organism>
<dbReference type="RefSeq" id="WP_353064707.1">
    <property type="nucleotide sequence ID" value="NZ_CP132942.1"/>
</dbReference>
<evidence type="ECO:0000259" key="1">
    <source>
        <dbReference type="Pfam" id="PF13614"/>
    </source>
</evidence>
<dbReference type="Pfam" id="PF13614">
    <property type="entry name" value="AAA_31"/>
    <property type="match status" value="1"/>
</dbReference>
<dbReference type="KEGG" id="tpsc:RBB77_02950"/>